<evidence type="ECO:0000313" key="1">
    <source>
        <dbReference type="EMBL" id="PWJ57766.1"/>
    </source>
</evidence>
<dbReference type="PROSITE" id="PS51257">
    <property type="entry name" value="PROKAR_LIPOPROTEIN"/>
    <property type="match status" value="1"/>
</dbReference>
<proteinExistence type="predicted"/>
<dbReference type="EMBL" id="QGDT01000006">
    <property type="protein sequence ID" value="PWJ57766.1"/>
    <property type="molecule type" value="Genomic_DNA"/>
</dbReference>
<evidence type="ECO:0000313" key="2">
    <source>
        <dbReference type="Proteomes" id="UP000245880"/>
    </source>
</evidence>
<protein>
    <submittedName>
        <fullName evidence="1">Uncharacterized protein</fullName>
    </submittedName>
</protein>
<sequence>MKTQFMLTLALGSTLVLSSCGGDKAEEKEEPKNAIEALQHFADQAEENAKKEPVDPVDFRSLKELLPESMGSLARSDASGEKTGAMGFTISKAEAKYQDSDNNARISVEIIDTGGIAGVGAMAMAAWTMASIDKETDDGYERTSKIDGHKSYEKYNRTSQRGEINVMVSQRFIVNINGSNVTEDQLKDALSKIDIDQLEGLE</sequence>
<dbReference type="Proteomes" id="UP000245880">
    <property type="component" value="Unassembled WGS sequence"/>
</dbReference>
<gene>
    <name evidence="1" type="ORF">CLV98_106238</name>
</gene>
<dbReference type="AlphaFoldDB" id="A0A316AJA3"/>
<dbReference type="OrthoDB" id="958801at2"/>
<organism evidence="1 2">
    <name type="scientific">Dyadobacter jejuensis</name>
    <dbReference type="NCBI Taxonomy" id="1082580"/>
    <lineage>
        <taxon>Bacteria</taxon>
        <taxon>Pseudomonadati</taxon>
        <taxon>Bacteroidota</taxon>
        <taxon>Cytophagia</taxon>
        <taxon>Cytophagales</taxon>
        <taxon>Spirosomataceae</taxon>
        <taxon>Dyadobacter</taxon>
    </lineage>
</organism>
<reference evidence="1 2" key="1">
    <citation type="submission" date="2018-03" db="EMBL/GenBank/DDBJ databases">
        <title>Genomic Encyclopedia of Archaeal and Bacterial Type Strains, Phase II (KMG-II): from individual species to whole genera.</title>
        <authorList>
            <person name="Goeker M."/>
        </authorList>
    </citation>
    <scope>NUCLEOTIDE SEQUENCE [LARGE SCALE GENOMIC DNA]</scope>
    <source>
        <strain evidence="1 2">DSM 100346</strain>
    </source>
</reference>
<comment type="caution">
    <text evidence="1">The sequence shown here is derived from an EMBL/GenBank/DDBJ whole genome shotgun (WGS) entry which is preliminary data.</text>
</comment>
<accession>A0A316AJA3</accession>
<name>A0A316AJA3_9BACT</name>
<dbReference type="RefSeq" id="WP_109674907.1">
    <property type="nucleotide sequence ID" value="NZ_QGDT01000006.1"/>
</dbReference>
<keyword evidence="2" id="KW-1185">Reference proteome</keyword>